<protein>
    <recommendedName>
        <fullName evidence="4">Odorant receptor</fullName>
    </recommendedName>
</protein>
<comment type="caution">
    <text evidence="2">The sequence shown here is derived from an EMBL/GenBank/DDBJ whole genome shotgun (WGS) entry which is preliminary data.</text>
</comment>
<dbReference type="AlphaFoldDB" id="A0AAU9J9A9"/>
<feature type="transmembrane region" description="Helical" evidence="1">
    <location>
        <begin position="521"/>
        <end position="541"/>
    </location>
</feature>
<feature type="transmembrane region" description="Helical" evidence="1">
    <location>
        <begin position="68"/>
        <end position="93"/>
    </location>
</feature>
<evidence type="ECO:0000313" key="3">
    <source>
        <dbReference type="Proteomes" id="UP001162131"/>
    </source>
</evidence>
<sequence length="548" mass="64124">MLNKEKTNQVSPAIERNSAEETAQMFPKSIEYNENKEYNSGLISRLRAIRSQADEDTKVDLEYHYKQCFIALAIHYAHIFLGPICIPLLWWLFGKPLCTNLGYGKSKFYWREFSLWLWTLLIIIFWSLNSQDFSQWQCLIFTSLCTQFLRTTLISLKYGYFTIDRWNLMSIEFIDSEKLKFEYIITWIKIPTEIIDHELMQAVYRLNKTPNEICVLFDVPLPDMCKEAMLKFQNDYGIEIVHKNLCQHKGNECISTFLFARAIIDYVVQVCDTKLEVNIIRLLAAFYCTLPFIVRYVMYGSIQNTDPLFIIFSIYSSVLNYYFGSSFMIFVYIGVFDFRRKKMLMDECTALISDVENKNTFSYEHSIPLLNMKDVRTIESWYIMRNVFLDFGRKYTYRLFLYCGLVLPLCFVALGFVVLQILNLVSGIYSSSLVGIFFLIIVCLIFIIYMIITGVELNRLFAVHRDLLLNIMEFLVKEGAYKNDETLQSALKILELEVKKLEQDELLRPIKIMGMRTDSVFFAKMLAVFFSGLVAMGQLYLKNSGSVV</sequence>
<feature type="transmembrane region" description="Helical" evidence="1">
    <location>
        <begin position="282"/>
        <end position="302"/>
    </location>
</feature>
<organism evidence="2 3">
    <name type="scientific">Blepharisma stoltei</name>
    <dbReference type="NCBI Taxonomy" id="1481888"/>
    <lineage>
        <taxon>Eukaryota</taxon>
        <taxon>Sar</taxon>
        <taxon>Alveolata</taxon>
        <taxon>Ciliophora</taxon>
        <taxon>Postciliodesmatophora</taxon>
        <taxon>Heterotrichea</taxon>
        <taxon>Heterotrichida</taxon>
        <taxon>Blepharismidae</taxon>
        <taxon>Blepharisma</taxon>
    </lineage>
</organism>
<evidence type="ECO:0000256" key="1">
    <source>
        <dbReference type="SAM" id="Phobius"/>
    </source>
</evidence>
<evidence type="ECO:0000313" key="2">
    <source>
        <dbReference type="EMBL" id="CAG9322355.1"/>
    </source>
</evidence>
<feature type="transmembrane region" description="Helical" evidence="1">
    <location>
        <begin position="399"/>
        <end position="422"/>
    </location>
</feature>
<feature type="transmembrane region" description="Helical" evidence="1">
    <location>
        <begin position="113"/>
        <end position="129"/>
    </location>
</feature>
<dbReference type="EMBL" id="CAJZBQ010000031">
    <property type="protein sequence ID" value="CAG9322355.1"/>
    <property type="molecule type" value="Genomic_DNA"/>
</dbReference>
<dbReference type="Proteomes" id="UP001162131">
    <property type="component" value="Unassembled WGS sequence"/>
</dbReference>
<reference evidence="2" key="1">
    <citation type="submission" date="2021-09" db="EMBL/GenBank/DDBJ databases">
        <authorList>
            <consortium name="AG Swart"/>
            <person name="Singh M."/>
            <person name="Singh A."/>
            <person name="Seah K."/>
            <person name="Emmerich C."/>
        </authorList>
    </citation>
    <scope>NUCLEOTIDE SEQUENCE</scope>
    <source>
        <strain evidence="2">ATCC30299</strain>
    </source>
</reference>
<keyword evidence="1" id="KW-0812">Transmembrane</keyword>
<keyword evidence="3" id="KW-1185">Reference proteome</keyword>
<name>A0AAU9J9A9_9CILI</name>
<proteinExistence type="predicted"/>
<feature type="transmembrane region" description="Helical" evidence="1">
    <location>
        <begin position="308"/>
        <end position="335"/>
    </location>
</feature>
<keyword evidence="1" id="KW-0472">Membrane</keyword>
<gene>
    <name evidence="2" type="ORF">BSTOLATCC_MIC31380</name>
</gene>
<evidence type="ECO:0008006" key="4">
    <source>
        <dbReference type="Google" id="ProtNLM"/>
    </source>
</evidence>
<keyword evidence="1" id="KW-1133">Transmembrane helix</keyword>
<feature type="transmembrane region" description="Helical" evidence="1">
    <location>
        <begin position="428"/>
        <end position="452"/>
    </location>
</feature>
<accession>A0AAU9J9A9</accession>